<feature type="transmembrane region" description="Helical" evidence="7">
    <location>
        <begin position="315"/>
        <end position="339"/>
    </location>
</feature>
<feature type="domain" description="Major facilitator superfamily (MFS) profile" evidence="8">
    <location>
        <begin position="1"/>
        <end position="405"/>
    </location>
</feature>
<keyword evidence="5 7" id="KW-1133">Transmembrane helix</keyword>
<evidence type="ECO:0000256" key="1">
    <source>
        <dbReference type="ARBA" id="ARBA00004651"/>
    </source>
</evidence>
<dbReference type="PROSITE" id="PS50850">
    <property type="entry name" value="MFS"/>
    <property type="match status" value="1"/>
</dbReference>
<keyword evidence="2" id="KW-0813">Transport</keyword>
<reference evidence="9 10" key="2">
    <citation type="journal article" date="2016" name="Int. J. Syst. Evol. Microbiol.">
        <title>Paenibacillus bovis sp. nov., isolated from raw yak (Bos grunniens) milk.</title>
        <authorList>
            <person name="Gao C."/>
            <person name="Han J."/>
            <person name="Liu Z."/>
            <person name="Xu X."/>
            <person name="Hang F."/>
            <person name="Wu Z."/>
        </authorList>
    </citation>
    <scope>NUCLEOTIDE SEQUENCE [LARGE SCALE GENOMIC DNA]</scope>
    <source>
        <strain evidence="9 10">BD3526</strain>
    </source>
</reference>
<feature type="transmembrane region" description="Helical" evidence="7">
    <location>
        <begin position="256"/>
        <end position="276"/>
    </location>
</feature>
<dbReference type="GO" id="GO:0005886">
    <property type="term" value="C:plasma membrane"/>
    <property type="evidence" value="ECO:0007669"/>
    <property type="project" value="UniProtKB-SubCell"/>
</dbReference>
<dbReference type="Proteomes" id="UP000078148">
    <property type="component" value="Chromosome"/>
</dbReference>
<keyword evidence="3" id="KW-1003">Cell membrane</keyword>
<dbReference type="AlphaFoldDB" id="A0A172ZMA6"/>
<dbReference type="Gene3D" id="1.20.1250.20">
    <property type="entry name" value="MFS general substrate transporter like domains"/>
    <property type="match status" value="1"/>
</dbReference>
<dbReference type="InterPro" id="IPR022324">
    <property type="entry name" value="Bacilysin_exporter_BacE_put"/>
</dbReference>
<dbReference type="InterPro" id="IPR011701">
    <property type="entry name" value="MFS"/>
</dbReference>
<dbReference type="PANTHER" id="PTHR43266:SF2">
    <property type="entry name" value="MAJOR FACILITATOR SUPERFAMILY (MFS) PROFILE DOMAIN-CONTAINING PROTEIN"/>
    <property type="match status" value="1"/>
</dbReference>
<proteinExistence type="predicted"/>
<evidence type="ECO:0000256" key="5">
    <source>
        <dbReference type="ARBA" id="ARBA00022989"/>
    </source>
</evidence>
<keyword evidence="6 7" id="KW-0472">Membrane</keyword>
<evidence type="ECO:0000256" key="7">
    <source>
        <dbReference type="SAM" id="Phobius"/>
    </source>
</evidence>
<feature type="transmembrane region" description="Helical" evidence="7">
    <location>
        <begin position="379"/>
        <end position="400"/>
    </location>
</feature>
<dbReference type="SUPFAM" id="SSF103473">
    <property type="entry name" value="MFS general substrate transporter"/>
    <property type="match status" value="1"/>
</dbReference>
<protein>
    <submittedName>
        <fullName evidence="9">MFS transporter</fullName>
    </submittedName>
</protein>
<name>A0A172ZMA6_9BACL</name>
<keyword evidence="4 7" id="KW-0812">Transmembrane</keyword>
<evidence type="ECO:0000256" key="2">
    <source>
        <dbReference type="ARBA" id="ARBA00022448"/>
    </source>
</evidence>
<dbReference type="GO" id="GO:0022857">
    <property type="term" value="F:transmembrane transporter activity"/>
    <property type="evidence" value="ECO:0007669"/>
    <property type="project" value="InterPro"/>
</dbReference>
<dbReference type="Pfam" id="PF07690">
    <property type="entry name" value="MFS_1"/>
    <property type="match status" value="2"/>
</dbReference>
<evidence type="ECO:0000313" key="10">
    <source>
        <dbReference type="Proteomes" id="UP000078148"/>
    </source>
</evidence>
<dbReference type="InterPro" id="IPR036259">
    <property type="entry name" value="MFS_trans_sf"/>
</dbReference>
<evidence type="ECO:0000256" key="4">
    <source>
        <dbReference type="ARBA" id="ARBA00022692"/>
    </source>
</evidence>
<accession>A0A172ZMA6</accession>
<feature type="transmembrane region" description="Helical" evidence="7">
    <location>
        <begin position="21"/>
        <end position="38"/>
    </location>
</feature>
<reference evidence="10" key="1">
    <citation type="submission" date="2015-10" db="EMBL/GenBank/DDBJ databases">
        <title>Genome of Paenibacillus bovis sp. nov.</title>
        <authorList>
            <person name="Wu Z."/>
            <person name="Gao C."/>
            <person name="Liu Z."/>
            <person name="Zheng H."/>
        </authorList>
    </citation>
    <scope>NUCLEOTIDE SEQUENCE [LARGE SCALE GENOMIC DNA]</scope>
    <source>
        <strain evidence="10">BD3526</strain>
    </source>
</reference>
<dbReference type="EMBL" id="CP013023">
    <property type="protein sequence ID" value="ANF98781.1"/>
    <property type="molecule type" value="Genomic_DNA"/>
</dbReference>
<feature type="transmembrane region" description="Helical" evidence="7">
    <location>
        <begin position="214"/>
        <end position="236"/>
    </location>
</feature>
<feature type="transmembrane region" description="Helical" evidence="7">
    <location>
        <begin position="288"/>
        <end position="309"/>
    </location>
</feature>
<comment type="subcellular location">
    <subcellularLocation>
        <location evidence="1">Cell membrane</location>
        <topology evidence="1">Multi-pass membrane protein</topology>
    </subcellularLocation>
</comment>
<dbReference type="InterPro" id="IPR020846">
    <property type="entry name" value="MFS_dom"/>
</dbReference>
<keyword evidence="10" id="KW-1185">Reference proteome</keyword>
<evidence type="ECO:0000259" key="8">
    <source>
        <dbReference type="PROSITE" id="PS50850"/>
    </source>
</evidence>
<dbReference type="KEGG" id="pbv:AR543_12490"/>
<organism evidence="9 10">
    <name type="scientific">Paenibacillus bovis</name>
    <dbReference type="NCBI Taxonomy" id="1616788"/>
    <lineage>
        <taxon>Bacteria</taxon>
        <taxon>Bacillati</taxon>
        <taxon>Bacillota</taxon>
        <taxon>Bacilli</taxon>
        <taxon>Bacillales</taxon>
        <taxon>Paenibacillaceae</taxon>
        <taxon>Paenibacillus</taxon>
    </lineage>
</organism>
<feature type="transmembrane region" description="Helical" evidence="7">
    <location>
        <begin position="44"/>
        <end position="65"/>
    </location>
</feature>
<dbReference type="PANTHER" id="PTHR43266">
    <property type="entry name" value="MACROLIDE-EFFLUX PROTEIN"/>
    <property type="match status" value="1"/>
</dbReference>
<gene>
    <name evidence="9" type="ORF">AR543_12490</name>
</gene>
<feature type="transmembrane region" description="Helical" evidence="7">
    <location>
        <begin position="167"/>
        <end position="186"/>
    </location>
</feature>
<dbReference type="CDD" id="cd06173">
    <property type="entry name" value="MFS_MefA_like"/>
    <property type="match status" value="1"/>
</dbReference>
<evidence type="ECO:0000256" key="6">
    <source>
        <dbReference type="ARBA" id="ARBA00023136"/>
    </source>
</evidence>
<dbReference type="PRINTS" id="PR01988">
    <property type="entry name" value="EXPORTERBACE"/>
</dbReference>
<feature type="transmembrane region" description="Helical" evidence="7">
    <location>
        <begin position="351"/>
        <end position="373"/>
    </location>
</feature>
<evidence type="ECO:0000256" key="3">
    <source>
        <dbReference type="ARBA" id="ARBA00022475"/>
    </source>
</evidence>
<sequence length="422" mass="45344">MLRNRAYRTLITAQLISNLGDWLHLLALLTLVGIKWQATPMQITWVTLCAVVPMLLGGPFAGALADRLNRKWLMIISDVLRAVLVFGLIFADQLWQVYIILVLKGLFDVLFSPAKSGKIKEVVPQEHLQQAVSISSFIEQGSKIAGPALGGLLLAAVGIHWCFVIDAFTFLLSGIILLALPGHALFDTVDEEDAAKTQERQRSFLSDTAAGLRYLVRIPVIAYGTLLLCLVLLVLQLADSQTIILLRQIPDINEDLLGWCITASGIGTLLAALLCAKIKTSHLLQMSLGAALMGIVFGLVGPFAGMLHAGWHTTFILTASFLLAGVGAGFTFIPFQVMLQEQTPVHMTGRVFGTVNSLTSASSVAGPLLGGILVTASGVIPAFVLTGASLVVMSLAILCIKKWIDIRQSKQSIPAAIHQPLK</sequence>
<dbReference type="STRING" id="1616788.AR543_12490"/>
<evidence type="ECO:0000313" key="9">
    <source>
        <dbReference type="EMBL" id="ANF98781.1"/>
    </source>
</evidence>